<evidence type="ECO:0000256" key="9">
    <source>
        <dbReference type="PROSITE-ProRule" id="PRU01091"/>
    </source>
</evidence>
<dbReference type="Proteomes" id="UP000215509">
    <property type="component" value="Unassembled WGS sequence"/>
</dbReference>
<keyword evidence="3 8" id="KW-0597">Phosphoprotein</keyword>
<dbReference type="SMART" id="SM00448">
    <property type="entry name" value="REC"/>
    <property type="match status" value="1"/>
</dbReference>
<dbReference type="FunFam" id="3.40.50.2300:FF:000021">
    <property type="entry name" value="Two-component system response regulator KdpE"/>
    <property type="match status" value="1"/>
</dbReference>
<evidence type="ECO:0000259" key="11">
    <source>
        <dbReference type="PROSITE" id="PS51755"/>
    </source>
</evidence>
<dbReference type="PROSITE" id="PS50110">
    <property type="entry name" value="RESPONSE_REGULATORY"/>
    <property type="match status" value="1"/>
</dbReference>
<accession>A0A229UWP8</accession>
<dbReference type="RefSeq" id="WP_094013114.1">
    <property type="nucleotide sequence ID" value="NZ_NMQW01000002.1"/>
</dbReference>
<comment type="caution">
    <text evidence="12">The sequence shown here is derived from an EMBL/GenBank/DDBJ whole genome shotgun (WGS) entry which is preliminary data.</text>
</comment>
<dbReference type="GO" id="GO:0000987">
    <property type="term" value="F:cis-regulatory region sequence-specific DNA binding"/>
    <property type="evidence" value="ECO:0007669"/>
    <property type="project" value="UniProtKB-ARBA"/>
</dbReference>
<organism evidence="12 13">
    <name type="scientific">Paenibacillus rigui</name>
    <dbReference type="NCBI Taxonomy" id="554312"/>
    <lineage>
        <taxon>Bacteria</taxon>
        <taxon>Bacillati</taxon>
        <taxon>Bacillota</taxon>
        <taxon>Bacilli</taxon>
        <taxon>Bacillales</taxon>
        <taxon>Paenibacillaceae</taxon>
        <taxon>Paenibacillus</taxon>
    </lineage>
</organism>
<dbReference type="InterPro" id="IPR016032">
    <property type="entry name" value="Sig_transdc_resp-reg_C-effctor"/>
</dbReference>
<dbReference type="InterPro" id="IPR039420">
    <property type="entry name" value="WalR-like"/>
</dbReference>
<dbReference type="Pfam" id="PF00072">
    <property type="entry name" value="Response_reg"/>
    <property type="match status" value="1"/>
</dbReference>
<evidence type="ECO:0000259" key="10">
    <source>
        <dbReference type="PROSITE" id="PS50110"/>
    </source>
</evidence>
<evidence type="ECO:0000256" key="6">
    <source>
        <dbReference type="ARBA" id="ARBA00023125"/>
    </source>
</evidence>
<dbReference type="Gene3D" id="1.10.10.10">
    <property type="entry name" value="Winged helix-like DNA-binding domain superfamily/Winged helix DNA-binding domain"/>
    <property type="match status" value="1"/>
</dbReference>
<feature type="domain" description="Response regulatory" evidence="10">
    <location>
        <begin position="3"/>
        <end position="116"/>
    </location>
</feature>
<dbReference type="EMBL" id="NMQW01000002">
    <property type="protein sequence ID" value="OXM87864.1"/>
    <property type="molecule type" value="Genomic_DNA"/>
</dbReference>
<dbReference type="GO" id="GO:0042802">
    <property type="term" value="F:identical protein binding"/>
    <property type="evidence" value="ECO:0007669"/>
    <property type="project" value="UniProtKB-ARBA"/>
</dbReference>
<evidence type="ECO:0000256" key="4">
    <source>
        <dbReference type="ARBA" id="ARBA00023012"/>
    </source>
</evidence>
<dbReference type="PANTHER" id="PTHR48111">
    <property type="entry name" value="REGULATOR OF RPOS"/>
    <property type="match status" value="1"/>
</dbReference>
<evidence type="ECO:0000256" key="1">
    <source>
        <dbReference type="ARBA" id="ARBA00004496"/>
    </source>
</evidence>
<dbReference type="Gene3D" id="3.40.50.2300">
    <property type="match status" value="1"/>
</dbReference>
<evidence type="ECO:0000256" key="7">
    <source>
        <dbReference type="ARBA" id="ARBA00023163"/>
    </source>
</evidence>
<dbReference type="Pfam" id="PF00486">
    <property type="entry name" value="Trans_reg_C"/>
    <property type="match status" value="1"/>
</dbReference>
<protein>
    <submittedName>
        <fullName evidence="12">DNA-binding response regulator</fullName>
    </submittedName>
</protein>
<dbReference type="InterPro" id="IPR001867">
    <property type="entry name" value="OmpR/PhoB-type_DNA-bd"/>
</dbReference>
<evidence type="ECO:0000256" key="3">
    <source>
        <dbReference type="ARBA" id="ARBA00022553"/>
    </source>
</evidence>
<name>A0A229UWP8_9BACL</name>
<dbReference type="InterPro" id="IPR036388">
    <property type="entry name" value="WH-like_DNA-bd_sf"/>
</dbReference>
<dbReference type="GO" id="GO:0005829">
    <property type="term" value="C:cytosol"/>
    <property type="evidence" value="ECO:0007669"/>
    <property type="project" value="TreeGrafter"/>
</dbReference>
<feature type="domain" description="OmpR/PhoB-type" evidence="11">
    <location>
        <begin position="131"/>
        <end position="230"/>
    </location>
</feature>
<sequence length="230" mass="26187">MSTVLLIEDDQSIADMISIYLSEEGYVVYSAADGKQGLRLFEKQGPHVVILDIMLPDTNGVDLCRQLRAVSVVPILIISAKSEVSERVKALMLGADDFLCKPFSIRELAARIQALLRRSTKSKVGSVPNTDSKEQHRSIVVDMDKRCVYLHRVPIETTYSEFEMMKYFWLHPGKVFSRDELLSKIRGIDSLVTERSVDVHITNLRKKIEQDPKEPKHIQTVRGVGYKFEH</sequence>
<dbReference type="GO" id="GO:0032993">
    <property type="term" value="C:protein-DNA complex"/>
    <property type="evidence" value="ECO:0007669"/>
    <property type="project" value="TreeGrafter"/>
</dbReference>
<evidence type="ECO:0000313" key="13">
    <source>
        <dbReference type="Proteomes" id="UP000215509"/>
    </source>
</evidence>
<evidence type="ECO:0000256" key="2">
    <source>
        <dbReference type="ARBA" id="ARBA00022490"/>
    </source>
</evidence>
<evidence type="ECO:0000256" key="5">
    <source>
        <dbReference type="ARBA" id="ARBA00023015"/>
    </source>
</evidence>
<dbReference type="SMART" id="SM00862">
    <property type="entry name" value="Trans_reg_C"/>
    <property type="match status" value="1"/>
</dbReference>
<dbReference type="InterPro" id="IPR011006">
    <property type="entry name" value="CheY-like_superfamily"/>
</dbReference>
<feature type="modified residue" description="4-aspartylphosphate" evidence="8">
    <location>
        <position position="52"/>
    </location>
</feature>
<keyword evidence="4" id="KW-0902">Two-component regulatory system</keyword>
<evidence type="ECO:0000313" key="12">
    <source>
        <dbReference type="EMBL" id="OXM87864.1"/>
    </source>
</evidence>
<comment type="subcellular location">
    <subcellularLocation>
        <location evidence="1">Cytoplasm</location>
    </subcellularLocation>
</comment>
<dbReference type="InterPro" id="IPR001789">
    <property type="entry name" value="Sig_transdc_resp-reg_receiver"/>
</dbReference>
<dbReference type="GO" id="GO:0000156">
    <property type="term" value="F:phosphorelay response regulator activity"/>
    <property type="evidence" value="ECO:0007669"/>
    <property type="project" value="TreeGrafter"/>
</dbReference>
<evidence type="ECO:0000256" key="8">
    <source>
        <dbReference type="PROSITE-ProRule" id="PRU00169"/>
    </source>
</evidence>
<dbReference type="SUPFAM" id="SSF52172">
    <property type="entry name" value="CheY-like"/>
    <property type="match status" value="1"/>
</dbReference>
<keyword evidence="6 9" id="KW-0238">DNA-binding</keyword>
<keyword evidence="5" id="KW-0805">Transcription regulation</keyword>
<keyword evidence="7" id="KW-0804">Transcription</keyword>
<dbReference type="CDD" id="cd00383">
    <property type="entry name" value="trans_reg_C"/>
    <property type="match status" value="1"/>
</dbReference>
<dbReference type="OrthoDB" id="2641503at2"/>
<dbReference type="PROSITE" id="PS51755">
    <property type="entry name" value="OMPR_PHOB"/>
    <property type="match status" value="1"/>
</dbReference>
<reference evidence="12 13" key="1">
    <citation type="submission" date="2017-07" db="EMBL/GenBank/DDBJ databases">
        <title>Genome sequencing and assembly of Paenibacillus rigui.</title>
        <authorList>
            <person name="Mayilraj S."/>
        </authorList>
    </citation>
    <scope>NUCLEOTIDE SEQUENCE [LARGE SCALE GENOMIC DNA]</scope>
    <source>
        <strain evidence="12 13">JCM 16352</strain>
    </source>
</reference>
<dbReference type="CDD" id="cd17574">
    <property type="entry name" value="REC_OmpR"/>
    <property type="match status" value="1"/>
</dbReference>
<proteinExistence type="predicted"/>
<dbReference type="SUPFAM" id="SSF46894">
    <property type="entry name" value="C-terminal effector domain of the bipartite response regulators"/>
    <property type="match status" value="1"/>
</dbReference>
<feature type="DNA-binding region" description="OmpR/PhoB-type" evidence="9">
    <location>
        <begin position="131"/>
        <end position="230"/>
    </location>
</feature>
<keyword evidence="13" id="KW-1185">Reference proteome</keyword>
<dbReference type="GO" id="GO:0045893">
    <property type="term" value="P:positive regulation of DNA-templated transcription"/>
    <property type="evidence" value="ECO:0007669"/>
    <property type="project" value="UniProtKB-ARBA"/>
</dbReference>
<dbReference type="PANTHER" id="PTHR48111:SF40">
    <property type="entry name" value="PHOSPHATE REGULON TRANSCRIPTIONAL REGULATORY PROTEIN PHOB"/>
    <property type="match status" value="1"/>
</dbReference>
<gene>
    <name evidence="12" type="ORF">CF651_01775</name>
</gene>
<keyword evidence="2" id="KW-0963">Cytoplasm</keyword>
<dbReference type="AlphaFoldDB" id="A0A229UWP8"/>
<dbReference type="Gene3D" id="6.10.250.690">
    <property type="match status" value="1"/>
</dbReference>